<name>A0A060JE49_9MICO</name>
<organism evidence="4 5">
    <name type="scientific">Rhodoluna lacicola</name>
    <dbReference type="NCBI Taxonomy" id="529884"/>
    <lineage>
        <taxon>Bacteria</taxon>
        <taxon>Bacillati</taxon>
        <taxon>Actinomycetota</taxon>
        <taxon>Actinomycetes</taxon>
        <taxon>Micrococcales</taxon>
        <taxon>Microbacteriaceae</taxon>
        <taxon>Luna cluster</taxon>
        <taxon>Luna-1 subcluster</taxon>
        <taxon>Rhodoluna</taxon>
    </lineage>
</organism>
<protein>
    <submittedName>
        <fullName evidence="4">Uncharacterized protein</fullName>
    </submittedName>
</protein>
<dbReference type="RefSeq" id="WP_038501771.1">
    <property type="nucleotide sequence ID" value="NZ_CP007490.1"/>
</dbReference>
<reference evidence="4 5" key="1">
    <citation type="journal article" date="2014" name="Int. J. Syst. Evol. Microbiol.">
        <title>Rhodoluna lacicola gen. nov., sp. nov., a planktonic freshwater bacterium with stream-lined genome.</title>
        <authorList>
            <person name="Hahn M."/>
            <person name="Schmidt J."/>
            <person name="Taipale S.J."/>
            <person name="Doolittle W.F."/>
            <person name="Koll U."/>
        </authorList>
    </citation>
    <scope>NUCLEOTIDE SEQUENCE [LARGE SCALE GENOMIC DNA]</scope>
    <source>
        <strain evidence="4 5">MWH-Ta8</strain>
    </source>
</reference>
<feature type="region of interest" description="Disordered" evidence="1">
    <location>
        <begin position="26"/>
        <end position="129"/>
    </location>
</feature>
<evidence type="ECO:0000313" key="4">
    <source>
        <dbReference type="EMBL" id="AIC47040.1"/>
    </source>
</evidence>
<evidence type="ECO:0000256" key="3">
    <source>
        <dbReference type="SAM" id="SignalP"/>
    </source>
</evidence>
<feature type="compositionally biased region" description="Polar residues" evidence="1">
    <location>
        <begin position="36"/>
        <end position="52"/>
    </location>
</feature>
<keyword evidence="3" id="KW-0732">Signal</keyword>
<keyword evidence="2" id="KW-0472">Membrane</keyword>
<feature type="compositionally biased region" description="Basic and acidic residues" evidence="1">
    <location>
        <begin position="58"/>
        <end position="83"/>
    </location>
</feature>
<feature type="transmembrane region" description="Helical" evidence="2">
    <location>
        <begin position="213"/>
        <end position="234"/>
    </location>
</feature>
<dbReference type="KEGG" id="rla:Rhola_00002130"/>
<dbReference type="AlphaFoldDB" id="A0A060JE49"/>
<proteinExistence type="predicted"/>
<feature type="compositionally biased region" description="Low complexity" evidence="1">
    <location>
        <begin position="116"/>
        <end position="129"/>
    </location>
</feature>
<feature type="signal peptide" evidence="3">
    <location>
        <begin position="1"/>
        <end position="28"/>
    </location>
</feature>
<dbReference type="HOGENOM" id="CLU_1169940_0_0_11"/>
<evidence type="ECO:0000256" key="1">
    <source>
        <dbReference type="SAM" id="MobiDB-lite"/>
    </source>
</evidence>
<gene>
    <name evidence="4" type="ORF">Rhola_00002130</name>
</gene>
<keyword evidence="5" id="KW-1185">Reference proteome</keyword>
<accession>A0A060JE49</accession>
<evidence type="ECO:0000256" key="2">
    <source>
        <dbReference type="SAM" id="Phobius"/>
    </source>
</evidence>
<feature type="chain" id="PRO_5001588009" evidence="3">
    <location>
        <begin position="29"/>
        <end position="237"/>
    </location>
</feature>
<dbReference type="EMBL" id="CP007490">
    <property type="protein sequence ID" value="AIC47040.1"/>
    <property type="molecule type" value="Genomic_DNA"/>
</dbReference>
<keyword evidence="2" id="KW-1133">Transmembrane helix</keyword>
<sequence>MRKTAPAAFLISGILVFGGLFTATPAHADDEDENETSTSQVSPAPLQTQNPKVHSPKIPKEPKEPREHIKRRELEQKYGKEGRLSLPPLVIRPKRDTDEVSESSAFAIEEDDDESSASGSPSSSNEVVAGTANKATAGSATAGTSGASSSGSNETVGSASAGFIAVNPVAKDSVVAVKSGTMVNPQQNTAIDLSTVNFTKKTPADTFIQAAQVGLYAMAAGAFALSLVAVSRAIRRK</sequence>
<dbReference type="Proteomes" id="UP000067708">
    <property type="component" value="Chromosome"/>
</dbReference>
<keyword evidence="2" id="KW-0812">Transmembrane</keyword>
<evidence type="ECO:0000313" key="5">
    <source>
        <dbReference type="Proteomes" id="UP000067708"/>
    </source>
</evidence>
<dbReference type="STRING" id="529884.Rhola_00002130"/>